<evidence type="ECO:0008006" key="4">
    <source>
        <dbReference type="Google" id="ProtNLM"/>
    </source>
</evidence>
<dbReference type="AlphaFoldDB" id="A0A2G9YU47"/>
<organism evidence="2 3">
    <name type="scientific">Candidatus Nealsonbacteria bacterium CG23_combo_of_CG06-09_8_20_14_all_39_17</name>
    <dbReference type="NCBI Taxonomy" id="1974722"/>
    <lineage>
        <taxon>Bacteria</taxon>
        <taxon>Candidatus Nealsoniibacteriota</taxon>
    </lineage>
</organism>
<evidence type="ECO:0000313" key="2">
    <source>
        <dbReference type="EMBL" id="PIP22784.1"/>
    </source>
</evidence>
<keyword evidence="1" id="KW-0472">Membrane</keyword>
<proteinExistence type="predicted"/>
<dbReference type="SUPFAM" id="SSF63825">
    <property type="entry name" value="YWTD domain"/>
    <property type="match status" value="1"/>
</dbReference>
<name>A0A2G9YU47_9BACT</name>
<feature type="transmembrane region" description="Helical" evidence="1">
    <location>
        <begin position="356"/>
        <end position="375"/>
    </location>
</feature>
<comment type="caution">
    <text evidence="2">The sequence shown here is derived from an EMBL/GenBank/DDBJ whole genome shotgun (WGS) entry which is preliminary data.</text>
</comment>
<keyword evidence="1" id="KW-0812">Transmembrane</keyword>
<accession>A0A2G9YU47</accession>
<reference evidence="2 3" key="1">
    <citation type="submission" date="2017-09" db="EMBL/GenBank/DDBJ databases">
        <title>Depth-based differentiation of microbial function through sediment-hosted aquifers and enrichment of novel symbionts in the deep terrestrial subsurface.</title>
        <authorList>
            <person name="Probst A.J."/>
            <person name="Ladd B."/>
            <person name="Jarett J.K."/>
            <person name="Geller-Mcgrath D.E."/>
            <person name="Sieber C.M."/>
            <person name="Emerson J.B."/>
            <person name="Anantharaman K."/>
            <person name="Thomas B.C."/>
            <person name="Malmstrom R."/>
            <person name="Stieglmeier M."/>
            <person name="Klingl A."/>
            <person name="Woyke T."/>
            <person name="Ryan C.M."/>
            <person name="Banfield J.F."/>
        </authorList>
    </citation>
    <scope>NUCLEOTIDE SEQUENCE [LARGE SCALE GENOMIC DNA]</scope>
    <source>
        <strain evidence="2">CG23_combo_of_CG06-09_8_20_14_all_39_17</strain>
    </source>
</reference>
<keyword evidence="1" id="KW-1133">Transmembrane helix</keyword>
<dbReference type="EMBL" id="PCRO01000027">
    <property type="protein sequence ID" value="PIP22784.1"/>
    <property type="molecule type" value="Genomic_DNA"/>
</dbReference>
<protein>
    <recommendedName>
        <fullName evidence="4">PPM-type phosphatase domain-containing protein</fullName>
    </recommendedName>
</protein>
<sequence length="717" mass="82522">MQVFEFHFNPDLKPSLIFDSFCYEPENVYERRVGSLYMLGLLRNAIPHDAAFLDKLAKLIRERYYGSTLVSSEESLKKSLQKANEYLQELTKNGEVGWLGNLNLGAIAIKNSEINFTKTGDIKFILIREGQLINIDEKIKNETIEPFPLKVFGNIASGKIAEGDILMAFTKDVFDFFTDKKLTEEIAKIKPFNGESLKLFLKSKKKELSVISGVFLLLFLNDKTPKKGNSKEIPVKENLKENSLAPQKKERISSRAEKKEFSFREAVFIPFTAPAKKAKNLLMKKIILPVFNFLKSQFKKTTKKSSAPKIKKTKKDAQKKRFYINLPALDNFSFPVLKLKMRIKDMDESRRIQSNLFLIFSFFICLFIGFLIFSWQENKKVENYREDFEKIEQKVEQAESFLLLKETNPQARKDADVLLEESWNEISVLIKESVFVPKELRGQILSLENKISQELNELNNLEEIKNPEIFFQFKSENFVPQRIISFGKDNYFFSHYAQGLFRLDEKGQGNKEETEQKFDSAANLTDFVILFSGPNQITGLNVGGIEDPLTLVPPYPEANLSNVSSFASHLYFLDKKSGKIIKYPFLGKSKWVEAVSWLSSDASRNIDAKSMAVDDNVWVLAKDNSIYRYYAGEFKETLKIDIFPAIKDLSKIFTSTELPYLYISEPSQKRIIILDKTGKVIRQFQSDSFDNLLDFSVSENGKTIYILNGLEVFKITF</sequence>
<gene>
    <name evidence="2" type="ORF">COX37_02225</name>
</gene>
<evidence type="ECO:0000256" key="1">
    <source>
        <dbReference type="SAM" id="Phobius"/>
    </source>
</evidence>
<evidence type="ECO:0000313" key="3">
    <source>
        <dbReference type="Proteomes" id="UP000229976"/>
    </source>
</evidence>
<dbReference type="Proteomes" id="UP000229976">
    <property type="component" value="Unassembled WGS sequence"/>
</dbReference>